<dbReference type="CDD" id="cd07814">
    <property type="entry name" value="SRPBCC_CalC_Aha1-like"/>
    <property type="match status" value="1"/>
</dbReference>
<dbReference type="InterPro" id="IPR013538">
    <property type="entry name" value="ASHA1/2-like_C"/>
</dbReference>
<comment type="caution">
    <text evidence="3">The sequence shown here is derived from an EMBL/GenBank/DDBJ whole genome shotgun (WGS) entry which is preliminary data.</text>
</comment>
<dbReference type="Gene3D" id="3.30.530.20">
    <property type="match status" value="1"/>
</dbReference>
<feature type="domain" description="Activator of Hsp90 ATPase homologue 1/2-like C-terminal" evidence="2">
    <location>
        <begin position="26"/>
        <end position="152"/>
    </location>
</feature>
<protein>
    <submittedName>
        <fullName evidence="3">SRPBCC domain-containing protein</fullName>
    </submittedName>
</protein>
<name>A0ABT7NJW1_9SPHI</name>
<dbReference type="RefSeq" id="WP_286650598.1">
    <property type="nucleotide sequence ID" value="NZ_JACAGK010000009.1"/>
</dbReference>
<accession>A0ABT7NJW1</accession>
<evidence type="ECO:0000313" key="3">
    <source>
        <dbReference type="EMBL" id="MDM1047509.1"/>
    </source>
</evidence>
<evidence type="ECO:0000313" key="4">
    <source>
        <dbReference type="Proteomes" id="UP001170954"/>
    </source>
</evidence>
<proteinExistence type="inferred from homology"/>
<comment type="similarity">
    <text evidence="1">Belongs to the AHA1 family.</text>
</comment>
<evidence type="ECO:0000259" key="2">
    <source>
        <dbReference type="Pfam" id="PF08327"/>
    </source>
</evidence>
<keyword evidence="4" id="KW-1185">Reference proteome</keyword>
<reference evidence="3" key="2">
    <citation type="journal article" date="2022" name="Sci. Total Environ.">
        <title>Prevalence, transmission, and molecular epidemiology of tet(X)-positive bacteria among humans, animals, and environmental niches in China: An epidemiological, and genomic-based study.</title>
        <authorList>
            <person name="Dong N."/>
            <person name="Zeng Y."/>
            <person name="Cai C."/>
            <person name="Sun C."/>
            <person name="Lu J."/>
            <person name="Liu C."/>
            <person name="Zhou H."/>
            <person name="Sun Q."/>
            <person name="Shu L."/>
            <person name="Wang H."/>
            <person name="Wang Y."/>
            <person name="Wang S."/>
            <person name="Wu C."/>
            <person name="Chan E.W."/>
            <person name="Chen G."/>
            <person name="Shen Z."/>
            <person name="Chen S."/>
            <person name="Zhang R."/>
        </authorList>
    </citation>
    <scope>NUCLEOTIDE SEQUENCE</scope>
    <source>
        <strain evidence="3">R1692</strain>
    </source>
</reference>
<dbReference type="Proteomes" id="UP001170954">
    <property type="component" value="Unassembled WGS sequence"/>
</dbReference>
<gene>
    <name evidence="3" type="ORF">HX018_04540</name>
</gene>
<dbReference type="Pfam" id="PF08327">
    <property type="entry name" value="AHSA1"/>
    <property type="match status" value="1"/>
</dbReference>
<evidence type="ECO:0000256" key="1">
    <source>
        <dbReference type="ARBA" id="ARBA00006817"/>
    </source>
</evidence>
<sequence>MENSKDYQFHIDQANNTLLIKRTYPAKLETVWRAFTDAKILDQWWAPKPWKSETKSQEFEEGGKWLYAMVGPEGDKMWSVAEYQQITPQISYKVLDAFSDENGNISNEHPTSTWETKFISMGDQTEVTNVITFKSSEDLHAILDMGFKEGYEMGQQNLIDWLDENPDIAT</sequence>
<dbReference type="InterPro" id="IPR023393">
    <property type="entry name" value="START-like_dom_sf"/>
</dbReference>
<dbReference type="EMBL" id="JACAGK010000009">
    <property type="protein sequence ID" value="MDM1047509.1"/>
    <property type="molecule type" value="Genomic_DNA"/>
</dbReference>
<dbReference type="SUPFAM" id="SSF55961">
    <property type="entry name" value="Bet v1-like"/>
    <property type="match status" value="1"/>
</dbReference>
<reference evidence="3" key="1">
    <citation type="submission" date="2020-06" db="EMBL/GenBank/DDBJ databases">
        <authorList>
            <person name="Dong N."/>
        </authorList>
    </citation>
    <scope>NUCLEOTIDE SEQUENCE</scope>
    <source>
        <strain evidence="3">R1692</strain>
    </source>
</reference>
<organism evidence="3 4">
    <name type="scientific">Sphingobacterium hotanense</name>
    <dbReference type="NCBI Taxonomy" id="649196"/>
    <lineage>
        <taxon>Bacteria</taxon>
        <taxon>Pseudomonadati</taxon>
        <taxon>Bacteroidota</taxon>
        <taxon>Sphingobacteriia</taxon>
        <taxon>Sphingobacteriales</taxon>
        <taxon>Sphingobacteriaceae</taxon>
        <taxon>Sphingobacterium</taxon>
    </lineage>
</organism>